<keyword evidence="2" id="KW-1185">Reference proteome</keyword>
<evidence type="ECO:0000313" key="1">
    <source>
        <dbReference type="EMBL" id="MBY0759043.1"/>
    </source>
</evidence>
<name>A0ABS7L7M2_9FIRM</name>
<dbReference type="RefSeq" id="WP_087202633.1">
    <property type="nucleotide sequence ID" value="NZ_CP173660.1"/>
</dbReference>
<dbReference type="Proteomes" id="UP000779049">
    <property type="component" value="Unassembled WGS sequence"/>
</dbReference>
<organism evidence="1 2">
    <name type="scientific">Sellimonas caecigallum</name>
    <dbReference type="NCBI Taxonomy" id="2592333"/>
    <lineage>
        <taxon>Bacteria</taxon>
        <taxon>Bacillati</taxon>
        <taxon>Bacillota</taxon>
        <taxon>Clostridia</taxon>
        <taxon>Lachnospirales</taxon>
        <taxon>Lachnospiraceae</taxon>
        <taxon>Sellimonas</taxon>
    </lineage>
</organism>
<proteinExistence type="predicted"/>
<protein>
    <submittedName>
        <fullName evidence="1">Uncharacterized protein</fullName>
    </submittedName>
</protein>
<evidence type="ECO:0000313" key="2">
    <source>
        <dbReference type="Proteomes" id="UP000779049"/>
    </source>
</evidence>
<sequence length="115" mass="13079">MELERAKKKRQALDAMKLRENRTQLDSWRTPAVHPRYRASYSSIYPNEEEETTGTFGVRVFVCIALFACFVAADQKSIDIPGYSTKGLLNAIERKMDVNGLPSSFLKEFDLSSIL</sequence>
<accession>A0ABS7L7M2</accession>
<dbReference type="EMBL" id="VIRV01000010">
    <property type="protein sequence ID" value="MBY0759043.1"/>
    <property type="molecule type" value="Genomic_DNA"/>
</dbReference>
<gene>
    <name evidence="1" type="ORF">FLB61_08080</name>
</gene>
<comment type="caution">
    <text evidence="1">The sequence shown here is derived from an EMBL/GenBank/DDBJ whole genome shotgun (WGS) entry which is preliminary data.</text>
</comment>
<reference evidence="1 2" key="1">
    <citation type="journal article" date="2020" name="New Microbes New Infect">
        <title>Sellimonas caecigallum sp. nov., description and genome sequence of a new member of the Sellimonas genus isolated from the cecum of feral chicken.</title>
        <authorList>
            <person name="Wongkuna S."/>
            <person name="Ghimire S."/>
            <person name="Antony L."/>
            <person name="Chankhamhaengdecha S."/>
            <person name="Janvilisri T."/>
            <person name="Scaria J."/>
        </authorList>
    </citation>
    <scope>NUCLEOTIDE SEQUENCE [LARGE SCALE GENOMIC DNA]</scope>
    <source>
        <strain evidence="1 2">SW451</strain>
    </source>
</reference>